<keyword evidence="7" id="KW-0067">ATP-binding</keyword>
<keyword evidence="10" id="KW-0175">Coiled coil</keyword>
<dbReference type="GO" id="GO:0046872">
    <property type="term" value="F:metal ion binding"/>
    <property type="evidence" value="ECO:0007669"/>
    <property type="project" value="UniProtKB-KW"/>
</dbReference>
<reference evidence="12" key="2">
    <citation type="submission" date="2025-08" db="UniProtKB">
        <authorList>
            <consortium name="Ensembl"/>
        </authorList>
    </citation>
    <scope>IDENTIFICATION</scope>
</reference>
<protein>
    <recommendedName>
        <fullName evidence="9">Selenoprotein O</fullName>
    </recommendedName>
</protein>
<evidence type="ECO:0000256" key="9">
    <source>
        <dbReference type="ARBA" id="ARBA00031547"/>
    </source>
</evidence>
<feature type="coiled-coil region" evidence="10">
    <location>
        <begin position="526"/>
        <end position="556"/>
    </location>
</feature>
<keyword evidence="13" id="KW-1185">Reference proteome</keyword>
<evidence type="ECO:0000256" key="1">
    <source>
        <dbReference type="ARBA" id="ARBA00001946"/>
    </source>
</evidence>
<dbReference type="OMA" id="LCVTXSS"/>
<evidence type="ECO:0000313" key="12">
    <source>
        <dbReference type="Ensembl" id="ENSPNAP00000031851.2"/>
    </source>
</evidence>
<reference evidence="12" key="3">
    <citation type="submission" date="2025-09" db="UniProtKB">
        <authorList>
            <consortium name="Ensembl"/>
        </authorList>
    </citation>
    <scope>IDENTIFICATION</scope>
</reference>
<evidence type="ECO:0000313" key="13">
    <source>
        <dbReference type="Proteomes" id="UP001501920"/>
    </source>
</evidence>
<comment type="similarity">
    <text evidence="2">Belongs to the SELO family.</text>
</comment>
<dbReference type="GO" id="GO:0005524">
    <property type="term" value="F:ATP binding"/>
    <property type="evidence" value="ECO:0007669"/>
    <property type="project" value="UniProtKB-KW"/>
</dbReference>
<dbReference type="GeneTree" id="ENSGT00390000005508"/>
<sequence length="690" mass="77311">MAASAFRLTRPSIWYPSAVLCRFSSLGMDNMGIGASRSPLERLPFDNVVLRKLPLDPSEDPGVRTVRGACFSRVQPQPLKNPRFVAVSSGALALLGLSEEEVEKDPLGAEYLSGSRLMPGSEPAAHCYCGHQFGQFAGQLGDGAACYLGEVKAPADQSPELLKENPSGRWEIQVKGAGLTPYSRQADGRKVLRSSIREFLCSEAVFALGMPTTRAGSIVTSDSQVMRDVFYSGNPRMERCSVVLRIAPTFIRFGSFEIFKQADEFTGRQGPSYGRDEIRTQMLDYVIETFYPEIQQNHSDPVERNTAFFREVMLRTARLVAQWQCVGFCHGVLNTDNMSILGLTLDYGPFGFMDRFDPDFICNASDNSGRYSYQAQPAICRWNLARLAEALSPDLPSERAQAVLDEYLPLYNTFYLQNMRRKLGLLRKEEPEDEVLITNFMQTMHNTGADFTNTFRSLSQISCPVEGEAADDTEAIKQATELLLQQCASLQELKAASRPTMDPRELAMLLSMAQSNPMLFNILSDRKTVARQLEKLSRLKELLETTEEELKAKQTEDWACWIKQYRQRLARECEGVSDVKMVQEERVQVMDSTNPCVVLRNYIAQNAIEAAENGDFSEVQRVLKVLEKPFCVQEGLEQLAWVGRRGMEEPGERDEGEQGEPEEDGRGAGNRVLVPYDSKPPAWANEICVT</sequence>
<feature type="region of interest" description="Disordered" evidence="11">
    <location>
        <begin position="643"/>
        <end position="678"/>
    </location>
</feature>
<evidence type="ECO:0000256" key="4">
    <source>
        <dbReference type="ARBA" id="ARBA00022695"/>
    </source>
</evidence>
<dbReference type="AlphaFoldDB" id="A0A3B4E9B8"/>
<accession>A0A3B4E9B8</accession>
<evidence type="ECO:0000256" key="7">
    <source>
        <dbReference type="ARBA" id="ARBA00022840"/>
    </source>
</evidence>
<dbReference type="NCBIfam" id="NF000658">
    <property type="entry name" value="PRK00029.1"/>
    <property type="match status" value="1"/>
</dbReference>
<evidence type="ECO:0000256" key="11">
    <source>
        <dbReference type="SAM" id="MobiDB-lite"/>
    </source>
</evidence>
<keyword evidence="4" id="KW-0548">Nucleotidyltransferase</keyword>
<reference evidence="12 13" key="1">
    <citation type="submission" date="2020-10" db="EMBL/GenBank/DDBJ databases">
        <title>Pygocentrus nattereri (red-bellied piranha) genome, fPygNat1, primary haplotype.</title>
        <authorList>
            <person name="Myers G."/>
            <person name="Meyer A."/>
            <person name="Karagic N."/>
            <person name="Pippel M."/>
            <person name="Winkler S."/>
            <person name="Tracey A."/>
            <person name="Wood J."/>
            <person name="Formenti G."/>
            <person name="Howe K."/>
            <person name="Fedrigo O."/>
            <person name="Jarvis E.D."/>
        </authorList>
    </citation>
    <scope>NUCLEOTIDE SEQUENCE [LARGE SCALE GENOMIC DNA]</scope>
</reference>
<dbReference type="HAMAP" id="MF_00692">
    <property type="entry name" value="SelO"/>
    <property type="match status" value="1"/>
</dbReference>
<dbReference type="PANTHER" id="PTHR12153:SF15">
    <property type="entry name" value="PROTEIN ADENYLYLTRANSFERASE SELO, MITOCHONDRIAL"/>
    <property type="match status" value="1"/>
</dbReference>
<dbReference type="InterPro" id="IPR003846">
    <property type="entry name" value="SelO"/>
</dbReference>
<dbReference type="GO" id="GO:0016779">
    <property type="term" value="F:nucleotidyltransferase activity"/>
    <property type="evidence" value="ECO:0007669"/>
    <property type="project" value="UniProtKB-KW"/>
</dbReference>
<keyword evidence="8" id="KW-0460">Magnesium</keyword>
<comment type="cofactor">
    <cofactor evidence="1">
        <name>Mg(2+)</name>
        <dbReference type="ChEBI" id="CHEBI:18420"/>
    </cofactor>
</comment>
<dbReference type="Ensembl" id="ENSPNAT00000021209.2">
    <property type="protein sequence ID" value="ENSPNAP00000031851.2"/>
    <property type="gene ID" value="ENSPNAG00000019449.2"/>
</dbReference>
<proteinExistence type="inferred from homology"/>
<name>A0A3B4E9B8_PYGNA</name>
<keyword evidence="3" id="KW-0808">Transferase</keyword>
<evidence type="ECO:0000256" key="10">
    <source>
        <dbReference type="SAM" id="Coils"/>
    </source>
</evidence>
<keyword evidence="6" id="KW-0547">Nucleotide-binding</keyword>
<dbReference type="Proteomes" id="UP001501920">
    <property type="component" value="Chromosome 7"/>
</dbReference>
<evidence type="ECO:0000256" key="3">
    <source>
        <dbReference type="ARBA" id="ARBA00022679"/>
    </source>
</evidence>
<evidence type="ECO:0000256" key="5">
    <source>
        <dbReference type="ARBA" id="ARBA00022723"/>
    </source>
</evidence>
<evidence type="ECO:0000256" key="6">
    <source>
        <dbReference type="ARBA" id="ARBA00022741"/>
    </source>
</evidence>
<dbReference type="Pfam" id="PF02696">
    <property type="entry name" value="SelO"/>
    <property type="match status" value="1"/>
</dbReference>
<dbReference type="PANTHER" id="PTHR12153">
    <property type="entry name" value="SELENOPROTEIN O"/>
    <property type="match status" value="1"/>
</dbReference>
<evidence type="ECO:0000256" key="2">
    <source>
        <dbReference type="ARBA" id="ARBA00009747"/>
    </source>
</evidence>
<feature type="compositionally biased region" description="Acidic residues" evidence="11">
    <location>
        <begin position="651"/>
        <end position="663"/>
    </location>
</feature>
<evidence type="ECO:0000256" key="8">
    <source>
        <dbReference type="ARBA" id="ARBA00022842"/>
    </source>
</evidence>
<keyword evidence="5" id="KW-0479">Metal-binding</keyword>
<dbReference type="STRING" id="42514.ENSPNAP00000031851"/>
<organism evidence="12 13">
    <name type="scientific">Pygocentrus nattereri</name>
    <name type="common">Red-bellied piranha</name>
    <dbReference type="NCBI Taxonomy" id="42514"/>
    <lineage>
        <taxon>Eukaryota</taxon>
        <taxon>Metazoa</taxon>
        <taxon>Chordata</taxon>
        <taxon>Craniata</taxon>
        <taxon>Vertebrata</taxon>
        <taxon>Euteleostomi</taxon>
        <taxon>Actinopterygii</taxon>
        <taxon>Neopterygii</taxon>
        <taxon>Teleostei</taxon>
        <taxon>Ostariophysi</taxon>
        <taxon>Characiformes</taxon>
        <taxon>Characoidei</taxon>
        <taxon>Pygocentrus</taxon>
    </lineage>
</organism>